<feature type="non-terminal residue" evidence="1">
    <location>
        <position position="52"/>
    </location>
</feature>
<dbReference type="EMBL" id="LAZR01029296">
    <property type="protein sequence ID" value="KKL60002.1"/>
    <property type="molecule type" value="Genomic_DNA"/>
</dbReference>
<dbReference type="AlphaFoldDB" id="A0A0F9G9X2"/>
<comment type="caution">
    <text evidence="1">The sequence shown here is derived from an EMBL/GenBank/DDBJ whole genome shotgun (WGS) entry which is preliminary data.</text>
</comment>
<reference evidence="1" key="1">
    <citation type="journal article" date="2015" name="Nature">
        <title>Complex archaea that bridge the gap between prokaryotes and eukaryotes.</title>
        <authorList>
            <person name="Spang A."/>
            <person name="Saw J.H."/>
            <person name="Jorgensen S.L."/>
            <person name="Zaremba-Niedzwiedzka K."/>
            <person name="Martijn J."/>
            <person name="Lind A.E."/>
            <person name="van Eijk R."/>
            <person name="Schleper C."/>
            <person name="Guy L."/>
            <person name="Ettema T.J."/>
        </authorList>
    </citation>
    <scope>NUCLEOTIDE SEQUENCE</scope>
</reference>
<protein>
    <submittedName>
        <fullName evidence="1">Uncharacterized protein</fullName>
    </submittedName>
</protein>
<proteinExistence type="predicted"/>
<gene>
    <name evidence="1" type="ORF">LCGC14_2209700</name>
</gene>
<organism evidence="1">
    <name type="scientific">marine sediment metagenome</name>
    <dbReference type="NCBI Taxonomy" id="412755"/>
    <lineage>
        <taxon>unclassified sequences</taxon>
        <taxon>metagenomes</taxon>
        <taxon>ecological metagenomes</taxon>
    </lineage>
</organism>
<name>A0A0F9G9X2_9ZZZZ</name>
<accession>A0A0F9G9X2</accession>
<evidence type="ECO:0000313" key="1">
    <source>
        <dbReference type="EMBL" id="KKL60002.1"/>
    </source>
</evidence>
<sequence length="52" mass="6214">MPKKLSIDEIKTRIKNIHGNQVVIDEDTYINTYIKARFIDKDYGEWWACPKD</sequence>